<keyword evidence="7 8" id="KW-0998">Cell outer membrane</keyword>
<evidence type="ECO:0000313" key="11">
    <source>
        <dbReference type="Proteomes" id="UP000625283"/>
    </source>
</evidence>
<evidence type="ECO:0000256" key="7">
    <source>
        <dbReference type="ARBA" id="ARBA00023237"/>
    </source>
</evidence>
<feature type="domain" description="TonB-dependent receptor plug" evidence="9">
    <location>
        <begin position="134"/>
        <end position="238"/>
    </location>
</feature>
<dbReference type="InterPro" id="IPR039426">
    <property type="entry name" value="TonB-dep_rcpt-like"/>
</dbReference>
<name>A0ABS1R8R7_9SPHI</name>
<keyword evidence="3 8" id="KW-1134">Transmembrane beta strand</keyword>
<dbReference type="PANTHER" id="PTHR30069:SF29">
    <property type="entry name" value="HEMOGLOBIN AND HEMOGLOBIN-HAPTOGLOBIN-BINDING PROTEIN 1-RELATED"/>
    <property type="match status" value="1"/>
</dbReference>
<keyword evidence="10" id="KW-0675">Receptor</keyword>
<dbReference type="InterPro" id="IPR012910">
    <property type="entry name" value="Plug_dom"/>
</dbReference>
<evidence type="ECO:0000256" key="6">
    <source>
        <dbReference type="ARBA" id="ARBA00023136"/>
    </source>
</evidence>
<keyword evidence="5" id="KW-0732">Signal</keyword>
<dbReference type="Pfam" id="PF13715">
    <property type="entry name" value="CarbopepD_reg_2"/>
    <property type="match status" value="1"/>
</dbReference>
<dbReference type="Gene3D" id="2.40.170.20">
    <property type="entry name" value="TonB-dependent receptor, beta-barrel domain"/>
    <property type="match status" value="1"/>
</dbReference>
<keyword evidence="4 8" id="KW-0812">Transmembrane</keyword>
<reference evidence="10 11" key="1">
    <citation type="submission" date="2021-01" db="EMBL/GenBank/DDBJ databases">
        <title>C459-1 draft genome sequence.</title>
        <authorList>
            <person name="Zhang X.-F."/>
        </authorList>
    </citation>
    <scope>NUCLEOTIDE SEQUENCE [LARGE SCALE GENOMIC DNA]</scope>
    <source>
        <strain evidence="11">C459-1</strain>
    </source>
</reference>
<dbReference type="InterPro" id="IPR037066">
    <property type="entry name" value="Plug_dom_sf"/>
</dbReference>
<dbReference type="PROSITE" id="PS52016">
    <property type="entry name" value="TONB_DEPENDENT_REC_3"/>
    <property type="match status" value="1"/>
</dbReference>
<dbReference type="InterPro" id="IPR036942">
    <property type="entry name" value="Beta-barrel_TonB_sf"/>
</dbReference>
<comment type="caution">
    <text evidence="10">The sequence shown here is derived from an EMBL/GenBank/DDBJ whole genome shotgun (WGS) entry which is preliminary data.</text>
</comment>
<evidence type="ECO:0000256" key="4">
    <source>
        <dbReference type="ARBA" id="ARBA00022692"/>
    </source>
</evidence>
<sequence>MKIDLSEIKQVVCISLMFSILFTSTSLFAQSSKRDGAKIIGYVKDADGNAVPSATVYVLNTRYSTQVDKDGHYVLMVASGEYEVMSSAVGFIAQKKKVSIGRNETKHHQFVLKVDPNTAIEQVVVSGKSAIQEVRETPYNVAVLDATKFHNSSMELSDLLNRASGVKIRQSGGLGSATSVNLNGFSGRHVKVFIDGVPMQGMGSAFQLNNIPVNLAERIEIYKGVVPIELGSDALGGAINIITNKRNKSYADVSYSYGSFNTHKTNINVGYAAKNGFTVQLNAFQNYSDNNYRVYTQIKDFKTSNFTMDSVWTRAFHNKYHNETAILKTGFVNTSWADQFLIGVTLGKEYSDIQNANTMKIVYGEKSRNGNTVMPSLTYSKRGLLTEGLDVILTANYNHNYNQNIDTASREYNWLGEYRETKNVGEGSRSLAKFYNDNAVASLNVIYKINNQHSFSFNDNWSTYERKNADNVAIKDEYSKPEDKANNYKNVAGLSYKFNYNKRWVSTVFGKHYKQKTSGVVNAGESESFPTWKRVTAEASAFGYGVATTYFWKDFQYKVSYEKALRMPSDSEILGDALLERANAELRPERSNGVNIGASYQKDFNENHAVYIDASGLYRDVQDFIRRTIVQRTGEAQNVNHGKVQNLGLNFEGRYYYKRFLSVGGTLTYQSLINKELYTNYGDKQLSATYNDRVPNQPYLYGNGEIEMRFQGIQEPTDLLTIGYNLNYVHSFYREWPSLGDVNTKHTIDGQLSHDFTASYAMKNGRYNIALEARNLSDQRLYDNYSLQKPGRSFGVKLRYFFM</sequence>
<dbReference type="Proteomes" id="UP000625283">
    <property type="component" value="Unassembled WGS sequence"/>
</dbReference>
<dbReference type="SUPFAM" id="SSF56935">
    <property type="entry name" value="Porins"/>
    <property type="match status" value="1"/>
</dbReference>
<keyword evidence="11" id="KW-1185">Reference proteome</keyword>
<organism evidence="10 11">
    <name type="scientific">Sphingobacterium faecale</name>
    <dbReference type="NCBI Taxonomy" id="2803775"/>
    <lineage>
        <taxon>Bacteria</taxon>
        <taxon>Pseudomonadati</taxon>
        <taxon>Bacteroidota</taxon>
        <taxon>Sphingobacteriia</taxon>
        <taxon>Sphingobacteriales</taxon>
        <taxon>Sphingobacteriaceae</taxon>
        <taxon>Sphingobacterium</taxon>
    </lineage>
</organism>
<comment type="subcellular location">
    <subcellularLocation>
        <location evidence="1 8">Cell outer membrane</location>
        <topology evidence="1 8">Multi-pass membrane protein</topology>
    </subcellularLocation>
</comment>
<evidence type="ECO:0000256" key="8">
    <source>
        <dbReference type="PROSITE-ProRule" id="PRU01360"/>
    </source>
</evidence>
<dbReference type="Gene3D" id="2.60.40.1120">
    <property type="entry name" value="Carboxypeptidase-like, regulatory domain"/>
    <property type="match status" value="1"/>
</dbReference>
<accession>A0ABS1R8R7</accession>
<keyword evidence="2 8" id="KW-0813">Transport</keyword>
<comment type="similarity">
    <text evidence="8">Belongs to the TonB-dependent receptor family.</text>
</comment>
<protein>
    <submittedName>
        <fullName evidence="10">TonB-dependent receptor</fullName>
    </submittedName>
</protein>
<evidence type="ECO:0000256" key="5">
    <source>
        <dbReference type="ARBA" id="ARBA00022729"/>
    </source>
</evidence>
<evidence type="ECO:0000259" key="9">
    <source>
        <dbReference type="Pfam" id="PF07715"/>
    </source>
</evidence>
<evidence type="ECO:0000313" key="10">
    <source>
        <dbReference type="EMBL" id="MBL1411110.1"/>
    </source>
</evidence>
<dbReference type="Pfam" id="PF07715">
    <property type="entry name" value="Plug"/>
    <property type="match status" value="1"/>
</dbReference>
<evidence type="ECO:0000256" key="2">
    <source>
        <dbReference type="ARBA" id="ARBA00022448"/>
    </source>
</evidence>
<keyword evidence="6 8" id="KW-0472">Membrane</keyword>
<dbReference type="RefSeq" id="WP_202104845.1">
    <property type="nucleotide sequence ID" value="NZ_JAERTY010000013.1"/>
</dbReference>
<evidence type="ECO:0000256" key="3">
    <source>
        <dbReference type="ARBA" id="ARBA00022452"/>
    </source>
</evidence>
<dbReference type="Gene3D" id="2.170.130.10">
    <property type="entry name" value="TonB-dependent receptor, plug domain"/>
    <property type="match status" value="1"/>
</dbReference>
<proteinExistence type="inferred from homology"/>
<dbReference type="InterPro" id="IPR008969">
    <property type="entry name" value="CarboxyPept-like_regulatory"/>
</dbReference>
<gene>
    <name evidence="10" type="ORF">JKG61_20290</name>
</gene>
<evidence type="ECO:0000256" key="1">
    <source>
        <dbReference type="ARBA" id="ARBA00004571"/>
    </source>
</evidence>
<dbReference type="SUPFAM" id="SSF49464">
    <property type="entry name" value="Carboxypeptidase regulatory domain-like"/>
    <property type="match status" value="1"/>
</dbReference>
<dbReference type="EMBL" id="JAERTY010000013">
    <property type="protein sequence ID" value="MBL1411110.1"/>
    <property type="molecule type" value="Genomic_DNA"/>
</dbReference>
<dbReference type="PANTHER" id="PTHR30069">
    <property type="entry name" value="TONB-DEPENDENT OUTER MEMBRANE RECEPTOR"/>
    <property type="match status" value="1"/>
</dbReference>